<keyword evidence="1" id="KW-1133">Transmembrane helix</keyword>
<dbReference type="InterPro" id="IPR012347">
    <property type="entry name" value="Ferritin-like"/>
</dbReference>
<evidence type="ECO:0008006" key="4">
    <source>
        <dbReference type="Google" id="ProtNLM"/>
    </source>
</evidence>
<comment type="caution">
    <text evidence="2">The sequence shown here is derived from an EMBL/GenBank/DDBJ whole genome shotgun (WGS) entry which is preliminary data.</text>
</comment>
<evidence type="ECO:0000256" key="1">
    <source>
        <dbReference type="SAM" id="Phobius"/>
    </source>
</evidence>
<evidence type="ECO:0000313" key="2">
    <source>
        <dbReference type="EMBL" id="TFE89353.1"/>
    </source>
</evidence>
<proteinExistence type="predicted"/>
<dbReference type="OrthoDB" id="1675670at2"/>
<protein>
    <recommendedName>
        <fullName evidence="4">DUF3231 family protein</fullName>
    </recommendedName>
</protein>
<dbReference type="Proteomes" id="UP000298246">
    <property type="component" value="Unassembled WGS sequence"/>
</dbReference>
<accession>A0A4Y8Q6Q2</accession>
<feature type="transmembrane region" description="Helical" evidence="1">
    <location>
        <begin position="264"/>
        <end position="288"/>
    </location>
</feature>
<keyword evidence="1" id="KW-0812">Transmembrane</keyword>
<dbReference type="RefSeq" id="WP_134751466.1">
    <property type="nucleotide sequence ID" value="NZ_MYFO02000005.1"/>
</dbReference>
<reference evidence="2 3" key="1">
    <citation type="submission" date="2017-03" db="EMBL/GenBank/DDBJ databases">
        <title>Isolation of Levoglucosan Utilizing Bacteria.</title>
        <authorList>
            <person name="Arya A.S."/>
        </authorList>
    </citation>
    <scope>NUCLEOTIDE SEQUENCE [LARGE SCALE GENOMIC DNA]</scope>
    <source>
        <strain evidence="2 3">MEC069</strain>
    </source>
</reference>
<dbReference type="Gene3D" id="1.20.1260.10">
    <property type="match status" value="2"/>
</dbReference>
<keyword evidence="1" id="KW-0472">Membrane</keyword>
<keyword evidence="3" id="KW-1185">Reference proteome</keyword>
<organism evidence="2 3">
    <name type="scientific">Paenibacillus athensensis</name>
    <dbReference type="NCBI Taxonomy" id="1967502"/>
    <lineage>
        <taxon>Bacteria</taxon>
        <taxon>Bacillati</taxon>
        <taxon>Bacillota</taxon>
        <taxon>Bacilli</taxon>
        <taxon>Bacillales</taxon>
        <taxon>Paenibacillaceae</taxon>
        <taxon>Paenibacillus</taxon>
    </lineage>
</organism>
<dbReference type="InterPro" id="IPR021617">
    <property type="entry name" value="DUF3231"/>
</dbReference>
<dbReference type="AlphaFoldDB" id="A0A4Y8Q6Q2"/>
<dbReference type="EMBL" id="MYFO01000007">
    <property type="protein sequence ID" value="TFE89353.1"/>
    <property type="molecule type" value="Genomic_DNA"/>
</dbReference>
<gene>
    <name evidence="2" type="ORF">B5M42_07870</name>
</gene>
<name>A0A4Y8Q6Q2_9BACL</name>
<dbReference type="Pfam" id="PF11553">
    <property type="entry name" value="DUF3231"/>
    <property type="match status" value="2"/>
</dbReference>
<sequence length="337" mass="38400">MSEIRMPISATELATVWMAYQEKTLMLQFMKIWLEKAEDPQAKDILQQAYTHLLTHLQRLKGLFQSEDAVLPVGFDESDIVLGVPRLFDPHFDLMWLRAIAKVEIGLYGLHSSMSYREDVRSLQTCFTQEAQEIYNRTTDYLLRANILVRPPYISMPVKVEFVKDKNYMSGFNWFTENRPLNAIEIAHLYQAVETNIIGIQMMNGFAQAAAHQDVREYFQEGATLAQKIVSNLSEVLTKSDIQPPASWLGKATTSTVSPFSDKLMMYLTSLLTNFGLGSSVIGSAFSLRSDLPARMMMLGKDIMFYAKKGGKIMTEHGWMEEPPQSENRKNLIQNKS</sequence>
<evidence type="ECO:0000313" key="3">
    <source>
        <dbReference type="Proteomes" id="UP000298246"/>
    </source>
</evidence>